<evidence type="ECO:0000256" key="4">
    <source>
        <dbReference type="ARBA" id="ARBA00022490"/>
    </source>
</evidence>
<reference evidence="14 15" key="1">
    <citation type="submission" date="2020-04" db="EMBL/GenBank/DDBJ databases">
        <title>Parallel evolution in the integration of a co-obligate aphid symbiosis.</title>
        <authorList>
            <person name="Monnin D."/>
            <person name="Jackson R."/>
            <person name="Kiers E.T."/>
            <person name="Bunker M."/>
            <person name="Ellers J."/>
            <person name="Henry L.M."/>
        </authorList>
    </citation>
    <scope>NUCLEOTIDE SEQUENCE [LARGE SCALE GENOMIC DNA]</scope>
    <source>
        <strain evidence="14">MCAR-56B</strain>
    </source>
</reference>
<evidence type="ECO:0000256" key="12">
    <source>
        <dbReference type="PIRSR" id="PIRSR001549-1"/>
    </source>
</evidence>
<dbReference type="Pfam" id="PF03129">
    <property type="entry name" value="HGTP_anticodon"/>
    <property type="match status" value="1"/>
</dbReference>
<proteinExistence type="inferred from homology"/>
<evidence type="ECO:0000256" key="8">
    <source>
        <dbReference type="ARBA" id="ARBA00022917"/>
    </source>
</evidence>
<feature type="binding site" evidence="12">
    <location>
        <position position="131"/>
    </location>
    <ligand>
        <name>L-histidine</name>
        <dbReference type="ChEBI" id="CHEBI:57595"/>
    </ligand>
</feature>
<dbReference type="PROSITE" id="PS50862">
    <property type="entry name" value="AA_TRNA_LIGASE_II"/>
    <property type="match status" value="1"/>
</dbReference>
<dbReference type="Gene3D" id="3.40.50.800">
    <property type="entry name" value="Anticodon-binding domain"/>
    <property type="match status" value="1"/>
</dbReference>
<dbReference type="AlphaFoldDB" id="A0A6G9JSY5"/>
<dbReference type="SUPFAM" id="SSF55681">
    <property type="entry name" value="Class II aaRS and biotin synthetases"/>
    <property type="match status" value="1"/>
</dbReference>
<keyword evidence="9 11" id="KW-0030">Aminoacyl-tRNA synthetase</keyword>
<evidence type="ECO:0000256" key="6">
    <source>
        <dbReference type="ARBA" id="ARBA00022741"/>
    </source>
</evidence>
<evidence type="ECO:0000313" key="15">
    <source>
        <dbReference type="Proteomes" id="UP000503183"/>
    </source>
</evidence>
<dbReference type="Pfam" id="PF13393">
    <property type="entry name" value="tRNA-synt_His"/>
    <property type="match status" value="1"/>
</dbReference>
<organism evidence="14 15">
    <name type="scientific">Buchnera aphidicola</name>
    <name type="common">Microlophium carnosum</name>
    <dbReference type="NCBI Taxonomy" id="2708354"/>
    <lineage>
        <taxon>Bacteria</taxon>
        <taxon>Pseudomonadati</taxon>
        <taxon>Pseudomonadota</taxon>
        <taxon>Gammaproteobacteria</taxon>
        <taxon>Enterobacterales</taxon>
        <taxon>Erwiniaceae</taxon>
        <taxon>Buchnera</taxon>
    </lineage>
</organism>
<evidence type="ECO:0000256" key="11">
    <source>
        <dbReference type="HAMAP-Rule" id="MF_00127"/>
    </source>
</evidence>
<evidence type="ECO:0000256" key="2">
    <source>
        <dbReference type="ARBA" id="ARBA00008226"/>
    </source>
</evidence>
<comment type="subcellular location">
    <subcellularLocation>
        <location evidence="1 11">Cytoplasm</location>
    </subcellularLocation>
</comment>
<dbReference type="InterPro" id="IPR041715">
    <property type="entry name" value="HisRS-like_core"/>
</dbReference>
<feature type="binding site" evidence="12">
    <location>
        <position position="259"/>
    </location>
    <ligand>
        <name>L-histidine</name>
        <dbReference type="ChEBI" id="CHEBI:57595"/>
    </ligand>
</feature>
<dbReference type="FunFam" id="3.30.930.10:FF:000005">
    <property type="entry name" value="Histidine--tRNA ligase"/>
    <property type="match status" value="1"/>
</dbReference>
<dbReference type="PANTHER" id="PTHR43707">
    <property type="entry name" value="HISTIDYL-TRNA SYNTHETASE"/>
    <property type="match status" value="1"/>
</dbReference>
<evidence type="ECO:0000259" key="13">
    <source>
        <dbReference type="PROSITE" id="PS50862"/>
    </source>
</evidence>
<dbReference type="SUPFAM" id="SSF52954">
    <property type="entry name" value="Class II aaRS ABD-related"/>
    <property type="match status" value="1"/>
</dbReference>
<keyword evidence="7 11" id="KW-0067">ATP-binding</keyword>
<evidence type="ECO:0000256" key="1">
    <source>
        <dbReference type="ARBA" id="ARBA00004496"/>
    </source>
</evidence>
<dbReference type="GO" id="GO:0006427">
    <property type="term" value="P:histidyl-tRNA aminoacylation"/>
    <property type="evidence" value="ECO:0007669"/>
    <property type="project" value="UniProtKB-UniRule"/>
</dbReference>
<sequence>MKKEIKSIRGMHDYLPKELKIWSYIEVILKEVLTSYCYLEIRLPILEKTEIFKRTIGSITDVVEKEMYSFEDRKGNSLTLRPEGTVGCVRAIIQNHLLHNKNNKFWYLGPMFRYERPQKGRYRQFHQLGAEVFGSDTEDIDLEIIILTNRLWKRIGIDSYITLEVNSIGSKTARFQYKKKLVDFLKKYEHLLDKDSKRRLYTNPLRILDSKNPDIQKILKEAPLLSEYIDIPSSNHFNSLCNMMSSHGIKYNLNPNLVRGLDYYNSTVFEWKSNKLGSQNTICAGGRYDSLVQEMGGKKTSAIGFAIGIERLVLLTKSVKIFSETVEDINIYIIFIGENNKFHAIHLSEEIRDSYPKLKIFINFLNQNLTKKIKNAIKSSANVMILIGDNEIKREFFSVKDLKKEKEYYLSKYELMIKIQKIFQYM</sequence>
<dbReference type="NCBIfam" id="TIGR00442">
    <property type="entry name" value="hisS"/>
    <property type="match status" value="1"/>
</dbReference>
<evidence type="ECO:0000256" key="9">
    <source>
        <dbReference type="ARBA" id="ARBA00023146"/>
    </source>
</evidence>
<comment type="subunit">
    <text evidence="3 11">Homodimer.</text>
</comment>
<dbReference type="EMBL" id="CP048747">
    <property type="protein sequence ID" value="QIQ41875.1"/>
    <property type="molecule type" value="Genomic_DNA"/>
</dbReference>
<feature type="binding site" evidence="12">
    <location>
        <begin position="263"/>
        <end position="264"/>
    </location>
    <ligand>
        <name>L-histidine</name>
        <dbReference type="ChEBI" id="CHEBI:57595"/>
    </ligand>
</feature>
<dbReference type="Gene3D" id="3.30.930.10">
    <property type="entry name" value="Bira Bifunctional Protein, Domain 2"/>
    <property type="match status" value="1"/>
</dbReference>
<keyword evidence="5 11" id="KW-0436">Ligase</keyword>
<dbReference type="InterPro" id="IPR036621">
    <property type="entry name" value="Anticodon-bd_dom_sf"/>
</dbReference>
<comment type="catalytic activity">
    <reaction evidence="10 11">
        <text>tRNA(His) + L-histidine + ATP = L-histidyl-tRNA(His) + AMP + diphosphate + H(+)</text>
        <dbReference type="Rhea" id="RHEA:17313"/>
        <dbReference type="Rhea" id="RHEA-COMP:9665"/>
        <dbReference type="Rhea" id="RHEA-COMP:9689"/>
        <dbReference type="ChEBI" id="CHEBI:15378"/>
        <dbReference type="ChEBI" id="CHEBI:30616"/>
        <dbReference type="ChEBI" id="CHEBI:33019"/>
        <dbReference type="ChEBI" id="CHEBI:57595"/>
        <dbReference type="ChEBI" id="CHEBI:78442"/>
        <dbReference type="ChEBI" id="CHEBI:78527"/>
        <dbReference type="ChEBI" id="CHEBI:456215"/>
        <dbReference type="EC" id="6.1.1.21"/>
    </reaction>
</comment>
<dbReference type="PIRSF" id="PIRSF001549">
    <property type="entry name" value="His-tRNA_synth"/>
    <property type="match status" value="1"/>
</dbReference>
<dbReference type="CDD" id="cd00773">
    <property type="entry name" value="HisRS-like_core"/>
    <property type="match status" value="1"/>
</dbReference>
<dbReference type="HAMAP" id="MF_00127">
    <property type="entry name" value="His_tRNA_synth"/>
    <property type="match status" value="1"/>
</dbReference>
<keyword evidence="4 11" id="KW-0963">Cytoplasm</keyword>
<name>A0A6G9JSY5_9GAMM</name>
<feature type="domain" description="Aminoacyl-transfer RNA synthetases class-II family profile" evidence="13">
    <location>
        <begin position="1"/>
        <end position="315"/>
    </location>
</feature>
<evidence type="ECO:0000313" key="14">
    <source>
        <dbReference type="EMBL" id="QIQ41875.1"/>
    </source>
</evidence>
<keyword evidence="8 11" id="KW-0648">Protein biosynthesis</keyword>
<dbReference type="GO" id="GO:0004821">
    <property type="term" value="F:histidine-tRNA ligase activity"/>
    <property type="evidence" value="ECO:0007669"/>
    <property type="project" value="UniProtKB-UniRule"/>
</dbReference>
<dbReference type="InterPro" id="IPR045864">
    <property type="entry name" value="aa-tRNA-synth_II/BPL/LPL"/>
</dbReference>
<evidence type="ECO:0000256" key="3">
    <source>
        <dbReference type="ARBA" id="ARBA00011738"/>
    </source>
</evidence>
<dbReference type="InterPro" id="IPR006195">
    <property type="entry name" value="aa-tRNA-synth_II"/>
</dbReference>
<accession>A0A6G9JSY5</accession>
<feature type="binding site" evidence="12">
    <location>
        <position position="127"/>
    </location>
    <ligand>
        <name>L-histidine</name>
        <dbReference type="ChEBI" id="CHEBI:57595"/>
    </ligand>
</feature>
<dbReference type="GO" id="GO:0005737">
    <property type="term" value="C:cytoplasm"/>
    <property type="evidence" value="ECO:0007669"/>
    <property type="project" value="UniProtKB-SubCell"/>
</dbReference>
<protein>
    <recommendedName>
        <fullName evidence="11">Histidine--tRNA ligase</fullName>
        <ecNumber evidence="11">6.1.1.21</ecNumber>
    </recommendedName>
    <alternativeName>
        <fullName evidence="11">Histidyl-tRNA synthetase</fullName>
        <shortName evidence="11">HisRS</shortName>
    </alternativeName>
</protein>
<feature type="binding site" evidence="12">
    <location>
        <position position="113"/>
    </location>
    <ligand>
        <name>L-histidine</name>
        <dbReference type="ChEBI" id="CHEBI:57595"/>
    </ligand>
</feature>
<dbReference type="GO" id="GO:0005524">
    <property type="term" value="F:ATP binding"/>
    <property type="evidence" value="ECO:0007669"/>
    <property type="project" value="UniProtKB-UniRule"/>
</dbReference>
<keyword evidence="6 11" id="KW-0547">Nucleotide-binding</keyword>
<comment type="similarity">
    <text evidence="2 11">Belongs to the class-II aminoacyl-tRNA synthetase family.</text>
</comment>
<dbReference type="InterPro" id="IPR015807">
    <property type="entry name" value="His-tRNA-ligase"/>
</dbReference>
<dbReference type="InterPro" id="IPR004516">
    <property type="entry name" value="HisRS/HisZ"/>
</dbReference>
<dbReference type="EC" id="6.1.1.21" evidence="11"/>
<dbReference type="InterPro" id="IPR004154">
    <property type="entry name" value="Anticodon-bd"/>
</dbReference>
<feature type="binding site" evidence="12">
    <location>
        <begin position="83"/>
        <end position="85"/>
    </location>
    <ligand>
        <name>L-histidine</name>
        <dbReference type="ChEBI" id="CHEBI:57595"/>
    </ligand>
</feature>
<dbReference type="Proteomes" id="UP000503183">
    <property type="component" value="Chromosome"/>
</dbReference>
<evidence type="ECO:0000256" key="7">
    <source>
        <dbReference type="ARBA" id="ARBA00022840"/>
    </source>
</evidence>
<evidence type="ECO:0000256" key="5">
    <source>
        <dbReference type="ARBA" id="ARBA00022598"/>
    </source>
</evidence>
<gene>
    <name evidence="11 14" type="primary">hisS</name>
    <name evidence="14" type="ORF">G4A98_01435</name>
</gene>
<evidence type="ECO:0000256" key="10">
    <source>
        <dbReference type="ARBA" id="ARBA00047639"/>
    </source>
</evidence>
<dbReference type="PANTHER" id="PTHR43707:SF1">
    <property type="entry name" value="HISTIDINE--TRNA LIGASE, MITOCHONDRIAL-RELATED"/>
    <property type="match status" value="1"/>
</dbReference>